<evidence type="ECO:0000256" key="3">
    <source>
        <dbReference type="ARBA" id="ARBA00022598"/>
    </source>
</evidence>
<evidence type="ECO:0000313" key="11">
    <source>
        <dbReference type="EMBL" id="AYF76819.1"/>
    </source>
</evidence>
<sequence>MPRPVGPRRGTARTVAPGRGDRAGDRASRRATRVGKLCRSRSPARGGPLKHIHAGKVRDLYEDGDSLILVASDRVSVYDVVLPTPIPDKGALLTQLSNWWFGFFADVPNHILSTTDVPAEFAGRGVRVKPLKMVKVECIARGYLTGGGLTEYQRSGTVSGIALPPGLRDGDKLPEPIFTPTTKADEGHDEPISFDDVVNQEGREVAEKLRDLTLEIYSRGADHAAAHGVIIADTKIELGWDGDVLTVGDEVLTSDSSRFWPADDYEPGRPQKSFDKQFVRDWSTSTGWNKEYPGPEIPAEVIEVTRQKYVAAYEMITGNAWNGVQG</sequence>
<evidence type="ECO:0000256" key="8">
    <source>
        <dbReference type="HAMAP-Rule" id="MF_00137"/>
    </source>
</evidence>
<evidence type="ECO:0000259" key="10">
    <source>
        <dbReference type="Pfam" id="PF01259"/>
    </source>
</evidence>
<dbReference type="EC" id="6.3.2.6" evidence="8"/>
<dbReference type="AlphaFoldDB" id="A0A386ZJL7"/>
<dbReference type="OrthoDB" id="9801549at2"/>
<organism evidence="11 12">
    <name type="scientific">Nocardia yunnanensis</name>
    <dbReference type="NCBI Taxonomy" id="2382165"/>
    <lineage>
        <taxon>Bacteria</taxon>
        <taxon>Bacillati</taxon>
        <taxon>Actinomycetota</taxon>
        <taxon>Actinomycetes</taxon>
        <taxon>Mycobacteriales</taxon>
        <taxon>Nocardiaceae</taxon>
        <taxon>Nocardia</taxon>
    </lineage>
</organism>
<feature type="domain" description="SAICAR synthetase/ADE2 N-terminal" evidence="10">
    <location>
        <begin position="52"/>
        <end position="292"/>
    </location>
</feature>
<dbReference type="Gene3D" id="3.30.470.20">
    <property type="entry name" value="ATP-grasp fold, B domain"/>
    <property type="match status" value="1"/>
</dbReference>
<dbReference type="HAMAP" id="MF_00137">
    <property type="entry name" value="SAICAR_synth"/>
    <property type="match status" value="1"/>
</dbReference>
<dbReference type="GO" id="GO:0005524">
    <property type="term" value="F:ATP binding"/>
    <property type="evidence" value="ECO:0007669"/>
    <property type="project" value="UniProtKB-KW"/>
</dbReference>
<dbReference type="UniPathway" id="UPA00074">
    <property type="reaction ID" value="UER00131"/>
</dbReference>
<comment type="pathway">
    <text evidence="1 8">Purine metabolism; IMP biosynthesis via de novo pathway; 5-amino-1-(5-phospho-D-ribosyl)imidazole-4-carboxamide from 5-amino-1-(5-phospho-D-ribosyl)imidazole-4-carboxylate: step 1/2.</text>
</comment>
<evidence type="ECO:0000256" key="1">
    <source>
        <dbReference type="ARBA" id="ARBA00004672"/>
    </source>
</evidence>
<evidence type="ECO:0000256" key="7">
    <source>
        <dbReference type="ARBA" id="ARBA00048475"/>
    </source>
</evidence>
<dbReference type="EMBL" id="CP032568">
    <property type="protein sequence ID" value="AYF76819.1"/>
    <property type="molecule type" value="Genomic_DNA"/>
</dbReference>
<keyword evidence="12" id="KW-1185">Reference proteome</keyword>
<keyword evidence="4 8" id="KW-0547">Nucleotide-binding</keyword>
<evidence type="ECO:0000256" key="4">
    <source>
        <dbReference type="ARBA" id="ARBA00022741"/>
    </source>
</evidence>
<evidence type="ECO:0000256" key="5">
    <source>
        <dbReference type="ARBA" id="ARBA00022755"/>
    </source>
</evidence>
<comment type="catalytic activity">
    <reaction evidence="7 8">
        <text>5-amino-1-(5-phospho-D-ribosyl)imidazole-4-carboxylate + L-aspartate + ATP = (2S)-2-[5-amino-1-(5-phospho-beta-D-ribosyl)imidazole-4-carboxamido]succinate + ADP + phosphate + 2 H(+)</text>
        <dbReference type="Rhea" id="RHEA:22628"/>
        <dbReference type="ChEBI" id="CHEBI:15378"/>
        <dbReference type="ChEBI" id="CHEBI:29991"/>
        <dbReference type="ChEBI" id="CHEBI:30616"/>
        <dbReference type="ChEBI" id="CHEBI:43474"/>
        <dbReference type="ChEBI" id="CHEBI:58443"/>
        <dbReference type="ChEBI" id="CHEBI:77657"/>
        <dbReference type="ChEBI" id="CHEBI:456216"/>
        <dbReference type="EC" id="6.3.2.6"/>
    </reaction>
</comment>
<dbReference type="NCBIfam" id="TIGR00081">
    <property type="entry name" value="purC"/>
    <property type="match status" value="1"/>
</dbReference>
<name>A0A386ZJL7_9NOCA</name>
<accession>A0A386ZJL7</accession>
<dbReference type="PANTHER" id="PTHR43700:SF1">
    <property type="entry name" value="PHOSPHORIBOSYLAMINOIMIDAZOLE-SUCCINOCARBOXAMIDE SYNTHASE"/>
    <property type="match status" value="1"/>
</dbReference>
<evidence type="ECO:0000256" key="2">
    <source>
        <dbReference type="ARBA" id="ARBA00010190"/>
    </source>
</evidence>
<dbReference type="InterPro" id="IPR001636">
    <property type="entry name" value="SAICAR_synth"/>
</dbReference>
<evidence type="ECO:0000256" key="6">
    <source>
        <dbReference type="ARBA" id="ARBA00022840"/>
    </source>
</evidence>
<dbReference type="Gene3D" id="3.30.200.20">
    <property type="entry name" value="Phosphorylase Kinase, domain 1"/>
    <property type="match status" value="1"/>
</dbReference>
<dbReference type="KEGG" id="nyu:D7D52_26770"/>
<dbReference type="InterPro" id="IPR028923">
    <property type="entry name" value="SAICAR_synt/ADE2_N"/>
</dbReference>
<reference evidence="11 12" key="1">
    <citation type="submission" date="2018-09" db="EMBL/GenBank/DDBJ databases">
        <title>Nocardia yunnanensis sp. nov., an actinomycete isolated from a soil sample.</title>
        <authorList>
            <person name="Zhang J."/>
        </authorList>
    </citation>
    <scope>NUCLEOTIDE SEQUENCE [LARGE SCALE GENOMIC DNA]</scope>
    <source>
        <strain evidence="11 12">CFHS0054</strain>
    </source>
</reference>
<gene>
    <name evidence="8" type="primary">purC</name>
    <name evidence="11" type="ORF">D7D52_26770</name>
</gene>
<keyword evidence="3 8" id="KW-0436">Ligase</keyword>
<proteinExistence type="inferred from homology"/>
<keyword evidence="6 8" id="KW-0067">ATP-binding</keyword>
<dbReference type="GO" id="GO:0006189">
    <property type="term" value="P:'de novo' IMP biosynthetic process"/>
    <property type="evidence" value="ECO:0007669"/>
    <property type="project" value="UniProtKB-UniRule"/>
</dbReference>
<evidence type="ECO:0000256" key="9">
    <source>
        <dbReference type="SAM" id="MobiDB-lite"/>
    </source>
</evidence>
<dbReference type="GO" id="GO:0005737">
    <property type="term" value="C:cytoplasm"/>
    <property type="evidence" value="ECO:0007669"/>
    <property type="project" value="TreeGrafter"/>
</dbReference>
<evidence type="ECO:0000313" key="12">
    <source>
        <dbReference type="Proteomes" id="UP000267164"/>
    </source>
</evidence>
<dbReference type="PANTHER" id="PTHR43700">
    <property type="entry name" value="PHOSPHORIBOSYLAMINOIMIDAZOLE-SUCCINOCARBOXAMIDE SYNTHASE"/>
    <property type="match status" value="1"/>
</dbReference>
<dbReference type="NCBIfam" id="NF010568">
    <property type="entry name" value="PRK13961.1"/>
    <property type="match status" value="1"/>
</dbReference>
<dbReference type="CDD" id="cd01414">
    <property type="entry name" value="SAICAR_synt_Sc"/>
    <property type="match status" value="1"/>
</dbReference>
<dbReference type="SUPFAM" id="SSF56104">
    <property type="entry name" value="SAICAR synthase-like"/>
    <property type="match status" value="1"/>
</dbReference>
<dbReference type="Pfam" id="PF01259">
    <property type="entry name" value="SAICAR_synt"/>
    <property type="match status" value="1"/>
</dbReference>
<keyword evidence="5 8" id="KW-0658">Purine biosynthesis</keyword>
<protein>
    <recommendedName>
        <fullName evidence="8">Phosphoribosylaminoimidazole-succinocarboxamide synthase</fullName>
        <ecNumber evidence="8">6.3.2.6</ecNumber>
    </recommendedName>
    <alternativeName>
        <fullName evidence="8">SAICAR synthetase</fullName>
    </alternativeName>
</protein>
<comment type="similarity">
    <text evidence="2 8">Belongs to the SAICAR synthetase family.</text>
</comment>
<feature type="region of interest" description="Disordered" evidence="9">
    <location>
        <begin position="1"/>
        <end position="33"/>
    </location>
</feature>
<dbReference type="GO" id="GO:0004639">
    <property type="term" value="F:phosphoribosylaminoimidazolesuccinocarboxamide synthase activity"/>
    <property type="evidence" value="ECO:0007669"/>
    <property type="project" value="UniProtKB-UniRule"/>
</dbReference>
<dbReference type="Proteomes" id="UP000267164">
    <property type="component" value="Chromosome"/>
</dbReference>
<feature type="compositionally biased region" description="Basic and acidic residues" evidence="9">
    <location>
        <begin position="19"/>
        <end position="28"/>
    </location>
</feature>